<gene>
    <name evidence="3" type="ORF">SAMN04488561_6313</name>
</gene>
<keyword evidence="4" id="KW-1185">Reference proteome</keyword>
<dbReference type="Pfam" id="PF12696">
    <property type="entry name" value="TraG-D_C"/>
    <property type="match status" value="1"/>
</dbReference>
<dbReference type="RefSeq" id="WP_069112181.1">
    <property type="nucleotide sequence ID" value="NZ_FNUC01000004.1"/>
</dbReference>
<dbReference type="Proteomes" id="UP000181980">
    <property type="component" value="Unassembled WGS sequence"/>
</dbReference>
<reference evidence="4" key="1">
    <citation type="submission" date="2016-10" db="EMBL/GenBank/DDBJ databases">
        <authorList>
            <person name="Varghese N."/>
            <person name="Submissions S."/>
        </authorList>
    </citation>
    <scope>NUCLEOTIDE SEQUENCE [LARGE SCALE GENOMIC DNA]</scope>
    <source>
        <strain evidence="4">DSM 45237</strain>
    </source>
</reference>
<dbReference type="EMBL" id="FNUC01000004">
    <property type="protein sequence ID" value="SEF18258.1"/>
    <property type="molecule type" value="Genomic_DNA"/>
</dbReference>
<feature type="compositionally biased region" description="Low complexity" evidence="1">
    <location>
        <begin position="460"/>
        <end position="474"/>
    </location>
</feature>
<evidence type="ECO:0000256" key="1">
    <source>
        <dbReference type="SAM" id="MobiDB-lite"/>
    </source>
</evidence>
<dbReference type="Gene3D" id="3.40.50.300">
    <property type="entry name" value="P-loop containing nucleotide triphosphate hydrolases"/>
    <property type="match status" value="2"/>
</dbReference>
<protein>
    <submittedName>
        <fullName evidence="3">AAA-like domain-containing protein</fullName>
    </submittedName>
</protein>
<accession>A0A1H5PYK6</accession>
<sequence length="533" mass="58227">MPIRRRRRGETPWDVLRDAHPDAAVAMDRLVQDGRLSDVDTARIAGALDARSGDASALAQLADEIVRYGPAALSHPSALHDLPVPRLAKHNLALGQVRLGRTVQDPHADTVIAQDFGVDHDVLRTSLLVIGPPGSGKTRGFALPIVEHLSLSALAGQSSVVVVDPKGDDFAHQGWFDVTIDPLNPTTGFDLYGGTQHPDTAADRLASAMLPPYVTDDMAYFMDGSRNALYACLAPFHLAFGRWPKIREMLALLRSEQGMTDQVKANLRGSEGKEAKALLDSRRDQQARNADPAASLVERFQLLARPRLMELFDREKTFRMHDINKPLRVRVSLPEAEFPDATRILARLVVSQFVQVTSAPDTNRGIFKALAIDEAGRFVDDYVARGVQKLRSNNAGLILLAQTISDFPVQVRATVFGSVGCKAVFGGIDPVDAKVFSDWFGDHWVSEVSYSQGEATGLARTSGSSRDSRGGWNRSDGETRNWGVTKGTNLRRVERPRWTVSDIVTRIPAGHCVVALSRSDGTRTGPTLINLRA</sequence>
<feature type="domain" description="TraD/TraG TraM recognition site" evidence="2">
    <location>
        <begin position="370"/>
        <end position="464"/>
    </location>
</feature>
<feature type="region of interest" description="Disordered" evidence="1">
    <location>
        <begin position="456"/>
        <end position="483"/>
    </location>
</feature>
<dbReference type="OrthoDB" id="3799538at2"/>
<dbReference type="CDD" id="cd01127">
    <property type="entry name" value="TrwB_TraG_TraD_VirD4"/>
    <property type="match status" value="1"/>
</dbReference>
<evidence type="ECO:0000313" key="4">
    <source>
        <dbReference type="Proteomes" id="UP000181980"/>
    </source>
</evidence>
<organism evidence="3 4">
    <name type="scientific">Jiangella alba</name>
    <dbReference type="NCBI Taxonomy" id="561176"/>
    <lineage>
        <taxon>Bacteria</taxon>
        <taxon>Bacillati</taxon>
        <taxon>Actinomycetota</taxon>
        <taxon>Actinomycetes</taxon>
        <taxon>Jiangellales</taxon>
        <taxon>Jiangellaceae</taxon>
        <taxon>Jiangella</taxon>
    </lineage>
</organism>
<evidence type="ECO:0000313" key="3">
    <source>
        <dbReference type="EMBL" id="SEF18258.1"/>
    </source>
</evidence>
<dbReference type="AlphaFoldDB" id="A0A1H5PYK6"/>
<dbReference type="InterPro" id="IPR032689">
    <property type="entry name" value="TraG-D_C"/>
</dbReference>
<proteinExistence type="predicted"/>
<dbReference type="STRING" id="561176.SAMN04488561_6313"/>
<name>A0A1H5PYK6_9ACTN</name>
<evidence type="ECO:0000259" key="2">
    <source>
        <dbReference type="Pfam" id="PF12696"/>
    </source>
</evidence>
<dbReference type="SUPFAM" id="SSF52540">
    <property type="entry name" value="P-loop containing nucleoside triphosphate hydrolases"/>
    <property type="match status" value="1"/>
</dbReference>
<dbReference type="InterPro" id="IPR027417">
    <property type="entry name" value="P-loop_NTPase"/>
</dbReference>